<keyword evidence="3" id="KW-0274">FAD</keyword>
<dbReference type="Pfam" id="PF14759">
    <property type="entry name" value="Reductase_C"/>
    <property type="match status" value="1"/>
</dbReference>
<dbReference type="PANTHER" id="PTHR43557:SF2">
    <property type="entry name" value="RIESKE DOMAIN-CONTAINING PROTEIN-RELATED"/>
    <property type="match status" value="1"/>
</dbReference>
<proteinExistence type="predicted"/>
<name>A0A846WS53_9ACTN</name>
<reference evidence="7 8" key="1">
    <citation type="submission" date="2020-04" db="EMBL/GenBank/DDBJ databases">
        <title>MicrobeNet Type strains.</title>
        <authorList>
            <person name="Nicholson A.C."/>
        </authorList>
    </citation>
    <scope>NUCLEOTIDE SEQUENCE [LARGE SCALE GENOMIC DNA]</scope>
    <source>
        <strain evidence="7 8">ATCC BAA-14</strain>
    </source>
</reference>
<dbReference type="GO" id="GO:0016651">
    <property type="term" value="F:oxidoreductase activity, acting on NAD(P)H"/>
    <property type="evidence" value="ECO:0007669"/>
    <property type="project" value="TreeGrafter"/>
</dbReference>
<sequence length="413" mass="43364">MTTQPRSVVIIGAGHGGAGLAAQLRQSGFAGSVTMIGSEPHLPYHRPPLSKKFDGAGVEQLLRPAEFYADMAIELRTGVSATAIDRERTTVHLDDGNEIGYDILVLATGSKPRSLPGSTVDNDSVLTLRTLDDARRLGASLSHGNNLAIVGGGYVGMEVAAVARSRGVGVTVIEREDRILARVASAELSALLTDYHRARGTEVLSRRSVVGVRTAGTIVTGIRLTDGSVIDCGTVLVGIGAVPDQSLAVDAGLVCDDGVITDGDGRTSDPSIFAIGDVARRPLDGHDELRRLESIPAATEQAARAAAVILGLEPHQHEVPWFWSDQFDLKLKIAGLSTPEARVITRRVPGKDAVSFFHLAPDDSVVAVETISAPADFMAGKKLINRRTPVNPTALADPAVPLKTIVAESGVPA</sequence>
<dbReference type="InterPro" id="IPR036188">
    <property type="entry name" value="FAD/NAD-bd_sf"/>
</dbReference>
<evidence type="ECO:0000313" key="7">
    <source>
        <dbReference type="EMBL" id="NKY04419.1"/>
    </source>
</evidence>
<dbReference type="EMBL" id="JAAXPC010000018">
    <property type="protein sequence ID" value="NKY04419.1"/>
    <property type="molecule type" value="Genomic_DNA"/>
</dbReference>
<evidence type="ECO:0000256" key="2">
    <source>
        <dbReference type="ARBA" id="ARBA00022630"/>
    </source>
</evidence>
<dbReference type="InterPro" id="IPR028202">
    <property type="entry name" value="Reductase_C"/>
</dbReference>
<feature type="domain" description="Reductase C-terminal" evidence="6">
    <location>
        <begin position="321"/>
        <end position="405"/>
    </location>
</feature>
<comment type="caution">
    <text evidence="7">The sequence shown here is derived from an EMBL/GenBank/DDBJ whole genome shotgun (WGS) entry which is preliminary data.</text>
</comment>
<protein>
    <submittedName>
        <fullName evidence="7">FAD-dependent oxidoreductase</fullName>
    </submittedName>
</protein>
<comment type="cofactor">
    <cofactor evidence="1">
        <name>FAD</name>
        <dbReference type="ChEBI" id="CHEBI:57692"/>
    </cofactor>
</comment>
<gene>
    <name evidence="7" type="ORF">HGA05_22895</name>
</gene>
<dbReference type="Gene3D" id="3.30.390.30">
    <property type="match status" value="1"/>
</dbReference>
<dbReference type="InterPro" id="IPR050446">
    <property type="entry name" value="FAD-oxidoreductase/Apoptosis"/>
</dbReference>
<dbReference type="Proteomes" id="UP000563898">
    <property type="component" value="Unassembled WGS sequence"/>
</dbReference>
<evidence type="ECO:0000256" key="1">
    <source>
        <dbReference type="ARBA" id="ARBA00001974"/>
    </source>
</evidence>
<dbReference type="InterPro" id="IPR016156">
    <property type="entry name" value="FAD/NAD-linked_Rdtase_dimer_sf"/>
</dbReference>
<dbReference type="PRINTS" id="PR00368">
    <property type="entry name" value="FADPNR"/>
</dbReference>
<accession>A0A846WS53</accession>
<keyword evidence="4" id="KW-0560">Oxidoreductase</keyword>
<dbReference type="RefSeq" id="WP_006372161.1">
    <property type="nucleotide sequence ID" value="NZ_JAAXPC010000018.1"/>
</dbReference>
<dbReference type="AlphaFoldDB" id="A0A846WS53"/>
<evidence type="ECO:0000256" key="3">
    <source>
        <dbReference type="ARBA" id="ARBA00022827"/>
    </source>
</evidence>
<keyword evidence="2" id="KW-0285">Flavoprotein</keyword>
<dbReference type="GO" id="GO:0005737">
    <property type="term" value="C:cytoplasm"/>
    <property type="evidence" value="ECO:0007669"/>
    <property type="project" value="TreeGrafter"/>
</dbReference>
<evidence type="ECO:0000313" key="8">
    <source>
        <dbReference type="Proteomes" id="UP000563898"/>
    </source>
</evidence>
<dbReference type="PRINTS" id="PR00411">
    <property type="entry name" value="PNDRDTASEI"/>
</dbReference>
<dbReference type="PANTHER" id="PTHR43557">
    <property type="entry name" value="APOPTOSIS-INDUCING FACTOR 1"/>
    <property type="match status" value="1"/>
</dbReference>
<dbReference type="SUPFAM" id="SSF51905">
    <property type="entry name" value="FAD/NAD(P)-binding domain"/>
    <property type="match status" value="2"/>
</dbReference>
<dbReference type="Gene3D" id="3.50.50.60">
    <property type="entry name" value="FAD/NAD(P)-binding domain"/>
    <property type="match status" value="2"/>
</dbReference>
<evidence type="ECO:0000256" key="4">
    <source>
        <dbReference type="ARBA" id="ARBA00023002"/>
    </source>
</evidence>
<dbReference type="SUPFAM" id="SSF55424">
    <property type="entry name" value="FAD/NAD-linked reductases, dimerisation (C-terminal) domain"/>
    <property type="match status" value="1"/>
</dbReference>
<dbReference type="Pfam" id="PF07992">
    <property type="entry name" value="Pyr_redox_2"/>
    <property type="match status" value="1"/>
</dbReference>
<evidence type="ECO:0000259" key="6">
    <source>
        <dbReference type="Pfam" id="PF14759"/>
    </source>
</evidence>
<organism evidence="7 8">
    <name type="scientific">Gordonia polyisoprenivorans</name>
    <dbReference type="NCBI Taxonomy" id="84595"/>
    <lineage>
        <taxon>Bacteria</taxon>
        <taxon>Bacillati</taxon>
        <taxon>Actinomycetota</taxon>
        <taxon>Actinomycetes</taxon>
        <taxon>Mycobacteriales</taxon>
        <taxon>Gordoniaceae</taxon>
        <taxon>Gordonia</taxon>
    </lineage>
</organism>
<dbReference type="InterPro" id="IPR023753">
    <property type="entry name" value="FAD/NAD-binding_dom"/>
</dbReference>
<feature type="domain" description="FAD/NAD(P)-binding" evidence="5">
    <location>
        <begin position="7"/>
        <end position="302"/>
    </location>
</feature>
<evidence type="ECO:0000259" key="5">
    <source>
        <dbReference type="Pfam" id="PF07992"/>
    </source>
</evidence>